<evidence type="ECO:0000256" key="1">
    <source>
        <dbReference type="SAM" id="Phobius"/>
    </source>
</evidence>
<dbReference type="Proteomes" id="UP000233556">
    <property type="component" value="Unassembled WGS sequence"/>
</dbReference>
<keyword evidence="3" id="KW-1185">Reference proteome</keyword>
<dbReference type="EMBL" id="KZ505773">
    <property type="protein sequence ID" value="PKU45221.1"/>
    <property type="molecule type" value="Genomic_DNA"/>
</dbReference>
<organism evidence="2 3">
    <name type="scientific">Limosa lapponica baueri</name>
    <dbReference type="NCBI Taxonomy" id="1758121"/>
    <lineage>
        <taxon>Eukaryota</taxon>
        <taxon>Metazoa</taxon>
        <taxon>Chordata</taxon>
        <taxon>Craniata</taxon>
        <taxon>Vertebrata</taxon>
        <taxon>Euteleostomi</taxon>
        <taxon>Archelosauria</taxon>
        <taxon>Archosauria</taxon>
        <taxon>Dinosauria</taxon>
        <taxon>Saurischia</taxon>
        <taxon>Theropoda</taxon>
        <taxon>Coelurosauria</taxon>
        <taxon>Aves</taxon>
        <taxon>Neognathae</taxon>
        <taxon>Neoaves</taxon>
        <taxon>Charadriiformes</taxon>
        <taxon>Scolopacidae</taxon>
        <taxon>Limosa</taxon>
    </lineage>
</organism>
<sequence length="188" mass="21542">MLIGKFEEYFGIHSHIAMMSSHRYVKDYEKAMMIGYIHSTSEPETDPEETGRAPSLPQPFFPISFIFLPLDEAEKKAKELLGRKQTLSESSLTILYLGGRECFPLFLFLSFFLSFSLSFFPSFSLSFFPSFLPSFSHLSLSISFFLMLSLSLSVSLFLLSIIFGIFRTSIYVLSKNQYLCYAANREDD</sequence>
<keyword evidence="1" id="KW-0812">Transmembrane</keyword>
<feature type="transmembrane region" description="Helical" evidence="1">
    <location>
        <begin position="140"/>
        <end position="166"/>
    </location>
</feature>
<name>A0A2I0UGQ2_LIMLA</name>
<evidence type="ECO:0000313" key="3">
    <source>
        <dbReference type="Proteomes" id="UP000233556"/>
    </source>
</evidence>
<feature type="transmembrane region" description="Helical" evidence="1">
    <location>
        <begin position="105"/>
        <end position="128"/>
    </location>
</feature>
<accession>A0A2I0UGQ2</accession>
<reference evidence="3" key="1">
    <citation type="submission" date="2017-11" db="EMBL/GenBank/DDBJ databases">
        <authorList>
            <person name="Lima N.C."/>
            <person name="Parody-Merino A.M."/>
            <person name="Battley P.F."/>
            <person name="Fidler A.E."/>
            <person name="Prosdocimi F."/>
        </authorList>
    </citation>
    <scope>NUCLEOTIDE SEQUENCE [LARGE SCALE GENOMIC DNA]</scope>
</reference>
<dbReference type="AlphaFoldDB" id="A0A2I0UGQ2"/>
<protein>
    <submittedName>
        <fullName evidence="2">Uncharacterized protein</fullName>
    </submittedName>
</protein>
<keyword evidence="1" id="KW-1133">Transmembrane helix</keyword>
<reference evidence="3" key="2">
    <citation type="submission" date="2017-12" db="EMBL/GenBank/DDBJ databases">
        <title>Genome sequence of the Bar-tailed Godwit (Limosa lapponica baueri).</title>
        <authorList>
            <person name="Lima N.C.B."/>
            <person name="Parody-Merino A.M."/>
            <person name="Battley P.F."/>
            <person name="Fidler A.E."/>
            <person name="Prosdocimi F."/>
        </authorList>
    </citation>
    <scope>NUCLEOTIDE SEQUENCE [LARGE SCALE GENOMIC DNA]</scope>
</reference>
<proteinExistence type="predicted"/>
<evidence type="ECO:0000313" key="2">
    <source>
        <dbReference type="EMBL" id="PKU45221.1"/>
    </source>
</evidence>
<keyword evidence="1" id="KW-0472">Membrane</keyword>
<gene>
    <name evidence="2" type="ORF">llap_4482</name>
</gene>